<gene>
    <name evidence="1" type="ORF">DERYTH_LOCUS23931</name>
</gene>
<organism evidence="1 2">
    <name type="scientific">Dentiscutata erythropus</name>
    <dbReference type="NCBI Taxonomy" id="1348616"/>
    <lineage>
        <taxon>Eukaryota</taxon>
        <taxon>Fungi</taxon>
        <taxon>Fungi incertae sedis</taxon>
        <taxon>Mucoromycota</taxon>
        <taxon>Glomeromycotina</taxon>
        <taxon>Glomeromycetes</taxon>
        <taxon>Diversisporales</taxon>
        <taxon>Gigasporaceae</taxon>
        <taxon>Dentiscutata</taxon>
    </lineage>
</organism>
<evidence type="ECO:0000313" key="1">
    <source>
        <dbReference type="EMBL" id="CAG8803654.1"/>
    </source>
</evidence>
<evidence type="ECO:0000313" key="2">
    <source>
        <dbReference type="Proteomes" id="UP000789405"/>
    </source>
</evidence>
<dbReference type="AlphaFoldDB" id="A0A9N9K115"/>
<dbReference type="Proteomes" id="UP000789405">
    <property type="component" value="Unassembled WGS sequence"/>
</dbReference>
<dbReference type="OrthoDB" id="10448071at2759"/>
<keyword evidence="2" id="KW-1185">Reference proteome</keyword>
<accession>A0A9N9K115</accession>
<protein>
    <submittedName>
        <fullName evidence="1">27349_t:CDS:1</fullName>
    </submittedName>
</protein>
<sequence>MSKEYKELPTNAPNKKVQKHNLEYFNDPEFETKDINEVASLLLDTYKTCNGRRFLNGDDTNSIFPSDKIELERSTLSHLLTKHQWKGNFRSPIKEKLKMGGSTILDVG</sequence>
<feature type="non-terminal residue" evidence="1">
    <location>
        <position position="108"/>
    </location>
</feature>
<reference evidence="1" key="1">
    <citation type="submission" date="2021-06" db="EMBL/GenBank/DDBJ databases">
        <authorList>
            <person name="Kallberg Y."/>
            <person name="Tangrot J."/>
            <person name="Rosling A."/>
        </authorList>
    </citation>
    <scope>NUCLEOTIDE SEQUENCE</scope>
    <source>
        <strain evidence="1">MA453B</strain>
    </source>
</reference>
<proteinExistence type="predicted"/>
<name>A0A9N9K115_9GLOM</name>
<comment type="caution">
    <text evidence="1">The sequence shown here is derived from an EMBL/GenBank/DDBJ whole genome shotgun (WGS) entry which is preliminary data.</text>
</comment>
<dbReference type="EMBL" id="CAJVPY010038151">
    <property type="protein sequence ID" value="CAG8803654.1"/>
    <property type="molecule type" value="Genomic_DNA"/>
</dbReference>